<protein>
    <submittedName>
        <fullName evidence="1">Uncharacterized protein</fullName>
    </submittedName>
</protein>
<evidence type="ECO:0000313" key="1">
    <source>
        <dbReference type="EMBL" id="PIN21778.1"/>
    </source>
</evidence>
<accession>A0A2G9HW82</accession>
<dbReference type="Proteomes" id="UP000231279">
    <property type="component" value="Unassembled WGS sequence"/>
</dbReference>
<keyword evidence="2" id="KW-1185">Reference proteome</keyword>
<proteinExistence type="predicted"/>
<dbReference type="EMBL" id="NKXS01000885">
    <property type="protein sequence ID" value="PIN21778.1"/>
    <property type="molecule type" value="Genomic_DNA"/>
</dbReference>
<reference evidence="2" key="1">
    <citation type="journal article" date="2018" name="Gigascience">
        <title>Genome assembly of the Pink Ipe (Handroanthus impetiginosus, Bignoniaceae), a highly valued, ecologically keystone Neotropical timber forest tree.</title>
        <authorList>
            <person name="Silva-Junior O.B."/>
            <person name="Grattapaglia D."/>
            <person name="Novaes E."/>
            <person name="Collevatti R.G."/>
        </authorList>
    </citation>
    <scope>NUCLEOTIDE SEQUENCE [LARGE SCALE GENOMIC DNA]</scope>
    <source>
        <strain evidence="2">cv. UFG-1</strain>
    </source>
</reference>
<organism evidence="1 2">
    <name type="scientific">Handroanthus impetiginosus</name>
    <dbReference type="NCBI Taxonomy" id="429701"/>
    <lineage>
        <taxon>Eukaryota</taxon>
        <taxon>Viridiplantae</taxon>
        <taxon>Streptophyta</taxon>
        <taxon>Embryophyta</taxon>
        <taxon>Tracheophyta</taxon>
        <taxon>Spermatophyta</taxon>
        <taxon>Magnoliopsida</taxon>
        <taxon>eudicotyledons</taxon>
        <taxon>Gunneridae</taxon>
        <taxon>Pentapetalae</taxon>
        <taxon>asterids</taxon>
        <taxon>lamiids</taxon>
        <taxon>Lamiales</taxon>
        <taxon>Bignoniaceae</taxon>
        <taxon>Crescentiina</taxon>
        <taxon>Tabebuia alliance</taxon>
        <taxon>Handroanthus</taxon>
    </lineage>
</organism>
<sequence>MDNDLTMELYIGRIFVREFDKVFYKRVKKLLHDEASVNEMRVNLKEAKVVTFYVEETTNPTQVIDTQMNILFEEHVNDENVNEEHVDDILNGDLNETVNEDNDREIDEIMASFDFSFVIGKESCIDLGADGMGVNENDINDDLDCELDARDKDKKICENSDSLDGFCSEDFSDSDLCPT</sequence>
<comment type="caution">
    <text evidence="1">The sequence shown here is derived from an EMBL/GenBank/DDBJ whole genome shotgun (WGS) entry which is preliminary data.</text>
</comment>
<gene>
    <name evidence="1" type="ORF">CDL12_05516</name>
</gene>
<dbReference type="AlphaFoldDB" id="A0A2G9HW82"/>
<name>A0A2G9HW82_9LAMI</name>
<evidence type="ECO:0000313" key="2">
    <source>
        <dbReference type="Proteomes" id="UP000231279"/>
    </source>
</evidence>